<protein>
    <submittedName>
        <fullName evidence="1">Uncharacterized protein</fullName>
    </submittedName>
</protein>
<dbReference type="Proteomes" id="UP001489719">
    <property type="component" value="Unassembled WGS sequence"/>
</dbReference>
<reference evidence="2" key="1">
    <citation type="journal article" date="2024" name="Front. Bioeng. Biotechnol.">
        <title>Genome-scale model development and genomic sequencing of the oleaginous clade Lipomyces.</title>
        <authorList>
            <person name="Czajka J.J."/>
            <person name="Han Y."/>
            <person name="Kim J."/>
            <person name="Mondo S.J."/>
            <person name="Hofstad B.A."/>
            <person name="Robles A."/>
            <person name="Haridas S."/>
            <person name="Riley R."/>
            <person name="LaButti K."/>
            <person name="Pangilinan J."/>
            <person name="Andreopoulos W."/>
            <person name="Lipzen A."/>
            <person name="Yan J."/>
            <person name="Wang M."/>
            <person name="Ng V."/>
            <person name="Grigoriev I.V."/>
            <person name="Spatafora J.W."/>
            <person name="Magnuson J.K."/>
            <person name="Baker S.E."/>
            <person name="Pomraning K.R."/>
        </authorList>
    </citation>
    <scope>NUCLEOTIDE SEQUENCE [LARGE SCALE GENOMIC DNA]</scope>
    <source>
        <strain evidence="2">CBS 10300</strain>
    </source>
</reference>
<proteinExistence type="predicted"/>
<name>A0ACC3TJG6_9ASCO</name>
<evidence type="ECO:0000313" key="2">
    <source>
        <dbReference type="Proteomes" id="UP001489719"/>
    </source>
</evidence>
<organism evidence="1 2">
    <name type="scientific">Lipomyces orientalis</name>
    <dbReference type="NCBI Taxonomy" id="1233043"/>
    <lineage>
        <taxon>Eukaryota</taxon>
        <taxon>Fungi</taxon>
        <taxon>Dikarya</taxon>
        <taxon>Ascomycota</taxon>
        <taxon>Saccharomycotina</taxon>
        <taxon>Lipomycetes</taxon>
        <taxon>Lipomycetales</taxon>
        <taxon>Lipomycetaceae</taxon>
        <taxon>Lipomyces</taxon>
    </lineage>
</organism>
<gene>
    <name evidence="1" type="ORF">V1517DRAFT_176263</name>
</gene>
<accession>A0ACC3TJG6</accession>
<keyword evidence="2" id="KW-1185">Reference proteome</keyword>
<comment type="caution">
    <text evidence="1">The sequence shown here is derived from an EMBL/GenBank/DDBJ whole genome shotgun (WGS) entry which is preliminary data.</text>
</comment>
<sequence>MVVSEYFSTSDAALPKDLFTAEELADKAAVFSIAQNWISAFSKAVVTADATFFDGLFCDEAYWRDLIAFTNDYRGIAKPNIFQAATDRLGITKATKVSLVTDPAPSGVRAFPGHSFINAKFTFETALGPAFGLTRIVKTESGAYKAYVVMTCIDGVHGHPEHALQNRLEGGHNSRIPYAEQRSRELEDPQPTVLIVGVGHNGIDTAARLKAHGIKSLIVDKNQRVGDNWRNRYASLTLHDSLWGANLPYMTFPTCYPKYLSAGMLADWLETYTTALGLNVWLNSTVLKDETRYDEATKTWSVTVMRNGTTPYTFKVSHIVMATGLGGGKPRLPPPFPGQEKFKNTIVHSFGYKSGAPYEGKKALVVGTGSSGHDIAFDLYNNGANVTLLQRSPTFVMTLENGIETLNKGMYCDGGPPLQFADEMSETVPKIVAKTYFKTLIPIIAGLDKDLLDRLGQAGFKTWLGPENSGFMYLSMEKNGGYYFDSGACEHIANGDIKVKGEEIDYFTEDSVVFKDGSVLENPELVVLATGVTGFRESVAETLGDKAVKNLKQVWGLDEESELNSCFRDCGIPGVYFMVGALPLARFNSKIVAIQILAEQLGVFGPRYTIEVQKSNGISV</sequence>
<evidence type="ECO:0000313" key="1">
    <source>
        <dbReference type="EMBL" id="KAK9321284.1"/>
    </source>
</evidence>
<dbReference type="EMBL" id="MU970102">
    <property type="protein sequence ID" value="KAK9321284.1"/>
    <property type="molecule type" value="Genomic_DNA"/>
</dbReference>